<feature type="chain" id="PRO_5007827107" evidence="1">
    <location>
        <begin position="26"/>
        <end position="140"/>
    </location>
</feature>
<organism evidence="2 3">
    <name type="scientific">Rossellomorea marisflavi</name>
    <dbReference type="NCBI Taxonomy" id="189381"/>
    <lineage>
        <taxon>Bacteria</taxon>
        <taxon>Bacillati</taxon>
        <taxon>Bacillota</taxon>
        <taxon>Bacilli</taxon>
        <taxon>Bacillales</taxon>
        <taxon>Bacillaceae</taxon>
        <taxon>Rossellomorea</taxon>
    </lineage>
</organism>
<proteinExistence type="predicted"/>
<name>A0A161TJW6_9BACI</name>
<feature type="signal peptide" evidence="1">
    <location>
        <begin position="1"/>
        <end position="25"/>
    </location>
</feature>
<dbReference type="EMBL" id="LQQY01000007">
    <property type="protein sequence ID" value="KZE51600.1"/>
    <property type="molecule type" value="Genomic_DNA"/>
</dbReference>
<evidence type="ECO:0000256" key="1">
    <source>
        <dbReference type="SAM" id="SignalP"/>
    </source>
</evidence>
<dbReference type="Proteomes" id="UP000076510">
    <property type="component" value="Unassembled WGS sequence"/>
</dbReference>
<gene>
    <name evidence="2" type="ORF">AV649_13965</name>
</gene>
<keyword evidence="1" id="KW-0732">Signal</keyword>
<dbReference type="RefSeq" id="WP_063190696.1">
    <property type="nucleotide sequence ID" value="NZ_JBLGCT010000002.1"/>
</dbReference>
<evidence type="ECO:0000313" key="2">
    <source>
        <dbReference type="EMBL" id="KZE51600.1"/>
    </source>
</evidence>
<accession>A0A161TJW6</accession>
<evidence type="ECO:0000313" key="3">
    <source>
        <dbReference type="Proteomes" id="UP000076510"/>
    </source>
</evidence>
<protein>
    <submittedName>
        <fullName evidence="2">Uncharacterized protein</fullName>
    </submittedName>
</protein>
<reference evidence="3" key="1">
    <citation type="submission" date="2016-01" db="EMBL/GenBank/DDBJ databases">
        <title>Whole genome sequencing of Bhargavaea cecembensis T14.</title>
        <authorList>
            <person name="Hong K.W."/>
        </authorList>
    </citation>
    <scope>NUCLEOTIDE SEQUENCE [LARGE SCALE GENOMIC DNA]</scope>
    <source>
        <strain evidence="3">M19</strain>
    </source>
</reference>
<comment type="caution">
    <text evidence="2">The sequence shown here is derived from an EMBL/GenBank/DDBJ whole genome shotgun (WGS) entry which is preliminary data.</text>
</comment>
<dbReference type="AlphaFoldDB" id="A0A161TJW6"/>
<sequence length="140" mass="15570">MKKMKKLVIVMVAVLVMMVSFGASASASFSGSTKIPMPGDAYGGVSYLHVSDKGGSTITATYEFAKYWSGYATVYVQRWDGSSWYNVESQRRYGYGPYSDNGANKKNAQFEFTGYANKGKPIRMKVVYETAHGYSKIWTK</sequence>